<reference evidence="2" key="1">
    <citation type="submission" date="2017-11" db="EMBL/GenBank/DDBJ databases">
        <authorList>
            <person name="Duchaud E."/>
        </authorList>
    </citation>
    <scope>NUCLEOTIDE SEQUENCE [LARGE SCALE GENOMIC DNA]</scope>
    <source>
        <strain evidence="2">Tenacibaculum sp. TNO020</strain>
    </source>
</reference>
<dbReference type="AlphaFoldDB" id="A0A2H1YGY1"/>
<protein>
    <submittedName>
        <fullName evidence="1">Uncharacterized protein</fullName>
    </submittedName>
</protein>
<organism evidence="1 2">
    <name type="scientific">Tenacibaculum piscium</name>
    <dbReference type="NCBI Taxonomy" id="1458515"/>
    <lineage>
        <taxon>Bacteria</taxon>
        <taxon>Pseudomonadati</taxon>
        <taxon>Bacteroidota</taxon>
        <taxon>Flavobacteriia</taxon>
        <taxon>Flavobacteriales</taxon>
        <taxon>Flavobacteriaceae</taxon>
        <taxon>Tenacibaculum</taxon>
    </lineage>
</organism>
<accession>A0A2H1YGY1</accession>
<dbReference type="Proteomes" id="UP000234211">
    <property type="component" value="Unassembled WGS sequence"/>
</dbReference>
<gene>
    <name evidence="1" type="ORF">TNO020_260176</name>
</gene>
<dbReference type="EMBL" id="OENF01000019">
    <property type="protein sequence ID" value="SOS74745.1"/>
    <property type="molecule type" value="Genomic_DNA"/>
</dbReference>
<proteinExistence type="predicted"/>
<evidence type="ECO:0000313" key="2">
    <source>
        <dbReference type="Proteomes" id="UP000234211"/>
    </source>
</evidence>
<keyword evidence="2" id="KW-1185">Reference proteome</keyword>
<evidence type="ECO:0000313" key="1">
    <source>
        <dbReference type="EMBL" id="SOS74745.1"/>
    </source>
</evidence>
<name>A0A2H1YGY1_9FLAO</name>
<sequence>MMKKYRKMRVSVLVSVVILGVLSIGNQKYKEYQQRKKIAEITEALKLVAVNLNKGNQALQYLNTYEKTVQKVINAVK</sequence>